<dbReference type="EMBL" id="CAJFDH010000002">
    <property type="protein sequence ID" value="CAD5211787.1"/>
    <property type="molecule type" value="Genomic_DNA"/>
</dbReference>
<evidence type="ECO:0008006" key="4">
    <source>
        <dbReference type="Google" id="ProtNLM"/>
    </source>
</evidence>
<organism evidence="2 3">
    <name type="scientific">Bursaphelenchus okinawaensis</name>
    <dbReference type="NCBI Taxonomy" id="465554"/>
    <lineage>
        <taxon>Eukaryota</taxon>
        <taxon>Metazoa</taxon>
        <taxon>Ecdysozoa</taxon>
        <taxon>Nematoda</taxon>
        <taxon>Chromadorea</taxon>
        <taxon>Rhabditida</taxon>
        <taxon>Tylenchina</taxon>
        <taxon>Tylenchomorpha</taxon>
        <taxon>Aphelenchoidea</taxon>
        <taxon>Aphelenchoididae</taxon>
        <taxon>Bursaphelenchus</taxon>
    </lineage>
</organism>
<dbReference type="Gene3D" id="1.20.120.1100">
    <property type="match status" value="1"/>
</dbReference>
<reference evidence="2" key="1">
    <citation type="submission" date="2020-09" db="EMBL/GenBank/DDBJ databases">
        <authorList>
            <person name="Kikuchi T."/>
        </authorList>
    </citation>
    <scope>NUCLEOTIDE SEQUENCE</scope>
    <source>
        <strain evidence="2">SH1</strain>
    </source>
</reference>
<protein>
    <recommendedName>
        <fullName evidence="4">Fatty-acid and retinol-binding protein 1</fullName>
    </recommendedName>
</protein>
<dbReference type="Proteomes" id="UP000783686">
    <property type="component" value="Unassembled WGS sequence"/>
</dbReference>
<keyword evidence="1" id="KW-0732">Signal</keyword>
<proteinExistence type="predicted"/>
<feature type="chain" id="PRO_5036220919" description="Fatty-acid and retinol-binding protein 1" evidence="1">
    <location>
        <begin position="17"/>
        <end position="204"/>
    </location>
</feature>
<evidence type="ECO:0000313" key="3">
    <source>
        <dbReference type="Proteomes" id="UP000614601"/>
    </source>
</evidence>
<dbReference type="AlphaFoldDB" id="A0A811K8T5"/>
<dbReference type="EMBL" id="CAJFCW020000002">
    <property type="protein sequence ID" value="CAG9094389.1"/>
    <property type="molecule type" value="Genomic_DNA"/>
</dbReference>
<comment type="caution">
    <text evidence="2">The sequence shown here is derived from an EMBL/GenBank/DDBJ whole genome shotgun (WGS) entry which is preliminary data.</text>
</comment>
<evidence type="ECO:0000256" key="1">
    <source>
        <dbReference type="SAM" id="SignalP"/>
    </source>
</evidence>
<name>A0A811K8T5_9BILA</name>
<sequence length="204" mass="23165">MLRKVVGLTTVLLVFAAIEYQRITDLIPDGIVKEMPEKMVEELNKLTVTDLKAIKNIAARWPEYRSIVKLQNVMTEESPRLKYLLDNLIELFHEKTGDGVDSLSNSTHKFMDNAATIVKRGGNTIKTMYEYEKREVKENLREVFPQMMLLLENPSLKNVFLSYMCGSSSGGLILNGSSSYRGAFGNTRQGSQGSYYSRFRGRYG</sequence>
<keyword evidence="3" id="KW-1185">Reference proteome</keyword>
<gene>
    <name evidence="2" type="ORF">BOKJ2_LOCUS3876</name>
</gene>
<dbReference type="OrthoDB" id="5839339at2759"/>
<evidence type="ECO:0000313" key="2">
    <source>
        <dbReference type="EMBL" id="CAD5211787.1"/>
    </source>
</evidence>
<dbReference type="Proteomes" id="UP000614601">
    <property type="component" value="Unassembled WGS sequence"/>
</dbReference>
<feature type="signal peptide" evidence="1">
    <location>
        <begin position="1"/>
        <end position="16"/>
    </location>
</feature>
<accession>A0A811K8T5</accession>